<sequence length="158" mass="17905">MFTRLFGKQQEPNASAAPAPAHLQRWDSASTVASFTQSVDLKSTSSDYDSTSQSTEELPKEIEPWAALLFKYGFFFPLFWVFGAMILRSPVELGEPDVDLETGKRKEWTKEQVDLFERTRECERKWAKRCLWALIILSVLCLIGLVVGLSVGLTVGRR</sequence>
<evidence type="ECO:0000256" key="2">
    <source>
        <dbReference type="SAM" id="Phobius"/>
    </source>
</evidence>
<comment type="caution">
    <text evidence="3">The sequence shown here is derived from an EMBL/GenBank/DDBJ whole genome shotgun (WGS) entry which is preliminary data.</text>
</comment>
<evidence type="ECO:0000313" key="4">
    <source>
        <dbReference type="Proteomes" id="UP001437256"/>
    </source>
</evidence>
<evidence type="ECO:0008006" key="5">
    <source>
        <dbReference type="Google" id="ProtNLM"/>
    </source>
</evidence>
<evidence type="ECO:0000256" key="1">
    <source>
        <dbReference type="SAM" id="MobiDB-lite"/>
    </source>
</evidence>
<keyword evidence="4" id="KW-1185">Reference proteome</keyword>
<name>A0ABR2ZJN2_9AGAR</name>
<protein>
    <recommendedName>
        <fullName evidence="5">Transmembrane protein</fullName>
    </recommendedName>
</protein>
<feature type="transmembrane region" description="Helical" evidence="2">
    <location>
        <begin position="65"/>
        <end position="87"/>
    </location>
</feature>
<keyword evidence="2" id="KW-0472">Membrane</keyword>
<reference evidence="3 4" key="1">
    <citation type="submission" date="2024-05" db="EMBL/GenBank/DDBJ databases">
        <title>A draft genome resource for the thread blight pathogen Marasmius tenuissimus strain MS-2.</title>
        <authorList>
            <person name="Yulfo-Soto G.E."/>
            <person name="Baruah I.K."/>
            <person name="Amoako-Attah I."/>
            <person name="Bukari Y."/>
            <person name="Meinhardt L.W."/>
            <person name="Bailey B.A."/>
            <person name="Cohen S.P."/>
        </authorList>
    </citation>
    <scope>NUCLEOTIDE SEQUENCE [LARGE SCALE GENOMIC DNA]</scope>
    <source>
        <strain evidence="3 4">MS-2</strain>
    </source>
</reference>
<accession>A0ABR2ZJN2</accession>
<dbReference type="EMBL" id="JBBXMP010000123">
    <property type="protein sequence ID" value="KAL0061766.1"/>
    <property type="molecule type" value="Genomic_DNA"/>
</dbReference>
<proteinExistence type="predicted"/>
<feature type="transmembrane region" description="Helical" evidence="2">
    <location>
        <begin position="130"/>
        <end position="155"/>
    </location>
</feature>
<gene>
    <name evidence="3" type="ORF">AAF712_011369</name>
</gene>
<feature type="region of interest" description="Disordered" evidence="1">
    <location>
        <begin position="1"/>
        <end position="20"/>
    </location>
</feature>
<keyword evidence="2" id="KW-0812">Transmembrane</keyword>
<evidence type="ECO:0000313" key="3">
    <source>
        <dbReference type="EMBL" id="KAL0061766.1"/>
    </source>
</evidence>
<organism evidence="3 4">
    <name type="scientific">Marasmius tenuissimus</name>
    <dbReference type="NCBI Taxonomy" id="585030"/>
    <lineage>
        <taxon>Eukaryota</taxon>
        <taxon>Fungi</taxon>
        <taxon>Dikarya</taxon>
        <taxon>Basidiomycota</taxon>
        <taxon>Agaricomycotina</taxon>
        <taxon>Agaricomycetes</taxon>
        <taxon>Agaricomycetidae</taxon>
        <taxon>Agaricales</taxon>
        <taxon>Marasmiineae</taxon>
        <taxon>Marasmiaceae</taxon>
        <taxon>Marasmius</taxon>
    </lineage>
</organism>
<keyword evidence="2" id="KW-1133">Transmembrane helix</keyword>
<dbReference type="Proteomes" id="UP001437256">
    <property type="component" value="Unassembled WGS sequence"/>
</dbReference>